<evidence type="ECO:0000313" key="3">
    <source>
        <dbReference type="Proteomes" id="UP000317940"/>
    </source>
</evidence>
<protein>
    <submittedName>
        <fullName evidence="2">Uncharacterized protein YbjQ (UPF0145 family)</fullName>
    </submittedName>
</protein>
<comment type="caution">
    <text evidence="2">The sequence shown here is derived from an EMBL/GenBank/DDBJ whole genome shotgun (WGS) entry which is preliminary data.</text>
</comment>
<comment type="similarity">
    <text evidence="1">Belongs to the UPF0145 family.</text>
</comment>
<dbReference type="SUPFAM" id="SSF117782">
    <property type="entry name" value="YbjQ-like"/>
    <property type="match status" value="1"/>
</dbReference>
<accession>A0A561SG49</accession>
<dbReference type="RefSeq" id="WP_145910749.1">
    <property type="nucleotide sequence ID" value="NZ_BAAAMZ010000001.1"/>
</dbReference>
<dbReference type="Gene3D" id="3.30.110.70">
    <property type="entry name" value="Hypothetical protein apc22750. Chain B"/>
    <property type="match status" value="1"/>
</dbReference>
<dbReference type="InterPro" id="IPR035439">
    <property type="entry name" value="UPF0145_dom_sf"/>
</dbReference>
<dbReference type="AlphaFoldDB" id="A0A561SG49"/>
<reference evidence="2 3" key="1">
    <citation type="submission" date="2019-06" db="EMBL/GenBank/DDBJ databases">
        <title>Sequencing the genomes of 1000 actinobacteria strains.</title>
        <authorList>
            <person name="Klenk H.-P."/>
        </authorList>
    </citation>
    <scope>NUCLEOTIDE SEQUENCE [LARGE SCALE GENOMIC DNA]</scope>
    <source>
        <strain evidence="2 3">DSM 44826</strain>
    </source>
</reference>
<organism evidence="2 3">
    <name type="scientific">Kitasatospora viridis</name>
    <dbReference type="NCBI Taxonomy" id="281105"/>
    <lineage>
        <taxon>Bacteria</taxon>
        <taxon>Bacillati</taxon>
        <taxon>Actinomycetota</taxon>
        <taxon>Actinomycetes</taxon>
        <taxon>Kitasatosporales</taxon>
        <taxon>Streptomycetaceae</taxon>
        <taxon>Kitasatospora</taxon>
    </lineage>
</organism>
<evidence type="ECO:0000256" key="1">
    <source>
        <dbReference type="ARBA" id="ARBA00010751"/>
    </source>
</evidence>
<evidence type="ECO:0000313" key="2">
    <source>
        <dbReference type="EMBL" id="TWF73829.1"/>
    </source>
</evidence>
<gene>
    <name evidence="2" type="ORF">FHX73_15456</name>
</gene>
<dbReference type="OrthoDB" id="3289343at2"/>
<dbReference type="Proteomes" id="UP000317940">
    <property type="component" value="Unassembled WGS sequence"/>
</dbReference>
<keyword evidence="3" id="KW-1185">Reference proteome</keyword>
<dbReference type="Pfam" id="PF01906">
    <property type="entry name" value="YbjQ_1"/>
    <property type="match status" value="1"/>
</dbReference>
<dbReference type="EMBL" id="VIWT01000005">
    <property type="protein sequence ID" value="TWF73829.1"/>
    <property type="molecule type" value="Genomic_DNA"/>
</dbReference>
<proteinExistence type="inferred from homology"/>
<name>A0A561SG49_9ACTN</name>
<dbReference type="InterPro" id="IPR002765">
    <property type="entry name" value="UPF0145_YbjQ-like"/>
</dbReference>
<sequence length="318" mass="33368">MSEPWSGAGLPPAAAARVAEVRASGTWSSALSTGEFAAIRSVGFEPVGQVMGSAVYHVGRSGRYWGYHDCLFAGAGRPFANYGTAGIALSGNGAPSAALVQVLDSARRTALGRMSAECAALGGDGVVAAQLTMAPFPAAPDCLEFKVIGTAVRAAGEVRPSHPFTCHLDGQGFAKLVGAGWVPVELLVGMSIGVRHDDFTTGLQTNSWYNREVDGWTALVHHVRADARAQLGRQGTERGGDGVVLADGDLRVWEERCIRSGQNNEQRDHVAESTLIGTAIARFAAGPAEPRTLTVMPLNGGDRLRRRLAQAGRPGARR</sequence>